<evidence type="ECO:0000313" key="3">
    <source>
        <dbReference type="EMBL" id="KAH7057097.1"/>
    </source>
</evidence>
<sequence>MAGQVFGRTLRAEHFLFRDGFVNLNHGSLGTHPRSVRRRLRELQDMAEAAPDHFRLYDFPRLLHESRAAMAAHLRVPIDELIFVPSTPTLIDAVLRSLHFQPGDLIVYFDTAHEDTKAVITRTVQTSPAGALPLHIAYPITDREIIQLFRTTLAAHPGRVKLAFFETISTLPAATLPFESLAETARGEGVLTFVDGAHGVGHLPLDLESLKPDFFVADCHKWLFVPRPCTAFYSPRRHHQKFRDAKLCRYLAQEPATLSASTSHCAQPSPGPPAEPASNARLVEPQYETLDRLVSFPCLCIPEALRFREMTCGGEAEVMGYCARLSRKMASRVASILFTSSMEGDFVRRCCMFNVMLPLRLAGDVAGQHDEPMKQMVASMAPVPSEQAAGVTKYLTERLLEEHHVSIAIYIYRSVWWARFSTQVYLQEDDFELGARALKSICLEVREGKHLN</sequence>
<dbReference type="InterPro" id="IPR000192">
    <property type="entry name" value="Aminotrans_V_dom"/>
</dbReference>
<dbReference type="EMBL" id="JAGTJR010000007">
    <property type="protein sequence ID" value="KAH7057097.1"/>
    <property type="molecule type" value="Genomic_DNA"/>
</dbReference>
<dbReference type="PANTHER" id="PTHR43092">
    <property type="entry name" value="L-CYSTEINE DESULFHYDRASE"/>
    <property type="match status" value="1"/>
</dbReference>
<feature type="domain" description="Aminotransferase class V" evidence="2">
    <location>
        <begin position="61"/>
        <end position="246"/>
    </location>
</feature>
<reference evidence="3 4" key="1">
    <citation type="journal article" date="2021" name="Nat. Commun.">
        <title>Genetic determinants of endophytism in the Arabidopsis root mycobiome.</title>
        <authorList>
            <person name="Mesny F."/>
            <person name="Miyauchi S."/>
            <person name="Thiergart T."/>
            <person name="Pickel B."/>
            <person name="Atanasova L."/>
            <person name="Karlsson M."/>
            <person name="Huettel B."/>
            <person name="Barry K.W."/>
            <person name="Haridas S."/>
            <person name="Chen C."/>
            <person name="Bauer D."/>
            <person name="Andreopoulos W."/>
            <person name="Pangilinan J."/>
            <person name="LaButti K."/>
            <person name="Riley R."/>
            <person name="Lipzen A."/>
            <person name="Clum A."/>
            <person name="Drula E."/>
            <person name="Henrissat B."/>
            <person name="Kohler A."/>
            <person name="Grigoriev I.V."/>
            <person name="Martin F.M."/>
            <person name="Hacquard S."/>
        </authorList>
    </citation>
    <scope>NUCLEOTIDE SEQUENCE [LARGE SCALE GENOMIC DNA]</scope>
    <source>
        <strain evidence="3 4">MPI-SDFR-AT-0080</strain>
    </source>
</reference>
<dbReference type="SUPFAM" id="SSF53383">
    <property type="entry name" value="PLP-dependent transferases"/>
    <property type="match status" value="1"/>
</dbReference>
<keyword evidence="3" id="KW-0808">Transferase</keyword>
<evidence type="ECO:0000313" key="4">
    <source>
        <dbReference type="Proteomes" id="UP000774617"/>
    </source>
</evidence>
<dbReference type="InterPro" id="IPR015424">
    <property type="entry name" value="PyrdxlP-dep_Trfase"/>
</dbReference>
<organism evidence="3 4">
    <name type="scientific">Macrophomina phaseolina</name>
    <dbReference type="NCBI Taxonomy" id="35725"/>
    <lineage>
        <taxon>Eukaryota</taxon>
        <taxon>Fungi</taxon>
        <taxon>Dikarya</taxon>
        <taxon>Ascomycota</taxon>
        <taxon>Pezizomycotina</taxon>
        <taxon>Dothideomycetes</taxon>
        <taxon>Dothideomycetes incertae sedis</taxon>
        <taxon>Botryosphaeriales</taxon>
        <taxon>Botryosphaeriaceae</taxon>
        <taxon>Macrophomina</taxon>
    </lineage>
</organism>
<comment type="caution">
    <text evidence="3">The sequence shown here is derived from an EMBL/GenBank/DDBJ whole genome shotgun (WGS) entry which is preliminary data.</text>
</comment>
<dbReference type="Pfam" id="PF00266">
    <property type="entry name" value="Aminotran_5"/>
    <property type="match status" value="1"/>
</dbReference>
<dbReference type="GO" id="GO:0016740">
    <property type="term" value="F:transferase activity"/>
    <property type="evidence" value="ECO:0007669"/>
    <property type="project" value="UniProtKB-KW"/>
</dbReference>
<proteinExistence type="predicted"/>
<evidence type="ECO:0000259" key="2">
    <source>
        <dbReference type="Pfam" id="PF00266"/>
    </source>
</evidence>
<evidence type="ECO:0000256" key="1">
    <source>
        <dbReference type="ARBA" id="ARBA00022898"/>
    </source>
</evidence>
<dbReference type="Proteomes" id="UP000774617">
    <property type="component" value="Unassembled WGS sequence"/>
</dbReference>
<accession>A0ABQ8GIJ1</accession>
<protein>
    <submittedName>
        <fullName evidence="3">Pyridoxal phosphate-dependent transferase</fullName>
    </submittedName>
</protein>
<gene>
    <name evidence="3" type="ORF">B0J12DRAFT_403557</name>
</gene>
<name>A0ABQ8GIJ1_9PEZI</name>
<keyword evidence="1" id="KW-0663">Pyridoxal phosphate</keyword>
<dbReference type="PANTHER" id="PTHR43092:SF2">
    <property type="entry name" value="HERCYNYLCYSTEINE SULFOXIDE LYASE"/>
    <property type="match status" value="1"/>
</dbReference>
<dbReference type="Gene3D" id="3.40.640.10">
    <property type="entry name" value="Type I PLP-dependent aspartate aminotransferase-like (Major domain)"/>
    <property type="match status" value="1"/>
</dbReference>
<dbReference type="InterPro" id="IPR015421">
    <property type="entry name" value="PyrdxlP-dep_Trfase_major"/>
</dbReference>
<keyword evidence="4" id="KW-1185">Reference proteome</keyword>